<dbReference type="Proteomes" id="UP000698242">
    <property type="component" value="Unassembled WGS sequence"/>
</dbReference>
<evidence type="ECO:0000313" key="2">
    <source>
        <dbReference type="Proteomes" id="UP000698242"/>
    </source>
</evidence>
<keyword evidence="2" id="KW-1185">Reference proteome</keyword>
<proteinExistence type="predicted"/>
<evidence type="ECO:0000313" key="1">
    <source>
        <dbReference type="EMBL" id="KAF0675735.1"/>
    </source>
</evidence>
<sequence>MEFSQHTGFQDRCRAIARQKGVRRGRGIVLSLDRTGLRIAHGARPEMGASLKGMFLVCAVMFLGKSLMLAELGEMAYAERVARLSGGSLPERLGGWLFEVDPLSRELAAILLPLVR</sequence>
<dbReference type="AlphaFoldDB" id="A0A921TBI7"/>
<name>A0A921TBI7_9RHOB</name>
<comment type="caution">
    <text evidence="1">The sequence shown here is derived from an EMBL/GenBank/DDBJ whole genome shotgun (WGS) entry which is preliminary data.</text>
</comment>
<gene>
    <name evidence="1" type="ORF">PMES_01821</name>
</gene>
<protein>
    <submittedName>
        <fullName evidence="1">Uncharacterized protein</fullName>
    </submittedName>
</protein>
<accession>A0A921TBI7</accession>
<dbReference type="OrthoDB" id="7866534at2"/>
<organism evidence="1 2">
    <name type="scientific">Profundibacterium mesophilum KAUST100406-0324</name>
    <dbReference type="NCBI Taxonomy" id="1037889"/>
    <lineage>
        <taxon>Bacteria</taxon>
        <taxon>Pseudomonadati</taxon>
        <taxon>Pseudomonadota</taxon>
        <taxon>Alphaproteobacteria</taxon>
        <taxon>Rhodobacterales</taxon>
        <taxon>Roseobacteraceae</taxon>
        <taxon>Profundibacterium</taxon>
    </lineage>
</organism>
<dbReference type="RefSeq" id="WP_159965386.1">
    <property type="nucleotide sequence ID" value="NZ_APKE01000022.1"/>
</dbReference>
<reference evidence="1" key="1">
    <citation type="submission" date="2013-03" db="EMBL/GenBank/DDBJ databases">
        <title>Genome Sequence of the Profundibacterium mesophilum strain KAUST100406-0324T from Red Sea, a novel genus in the family Rhodobacteraceae.</title>
        <authorList>
            <person name="Essack M."/>
            <person name="Alam I."/>
            <person name="Lafi F."/>
            <person name="Alawi W."/>
            <person name="Kamanu F."/>
            <person name="Al-Suwailem A."/>
            <person name="Lee O.O."/>
            <person name="Xu Y."/>
            <person name="Bajic V."/>
            <person name="Qian P.-Y."/>
            <person name="Archer J."/>
        </authorList>
    </citation>
    <scope>NUCLEOTIDE SEQUENCE</scope>
    <source>
        <strain evidence="1">KAUST100406-0324</strain>
    </source>
</reference>
<dbReference type="EMBL" id="APKE01000022">
    <property type="protein sequence ID" value="KAF0675735.1"/>
    <property type="molecule type" value="Genomic_DNA"/>
</dbReference>